<sequence>MKSYTRRLLVQAIGLCLTVSSVVAGVSNPGRDKAAQLFKEGLTLRRAGAVVEATARFNAAIMADSTYGAAWSELADIYFAEGDFTLSLYHSLVARNHGSTAATGQAGLSYYRLKQYDNALELLSLAAADSLATTNVIFSLAGVYARQEHYRESIYYYERGITESVVVADDSQKKNVSDSVLLSQIARDTAEPKILYCLAQAAQRKGYHKAAAGIWQLLLRVQPANGFAMFMMGKAYMDMGEMVLGEKICDQAQELGEIQN</sequence>
<evidence type="ECO:0008006" key="4">
    <source>
        <dbReference type="Google" id="ProtNLM"/>
    </source>
</evidence>
<feature type="chain" id="PRO_5012726089" description="Tetratricopeptide repeat-containing protein" evidence="1">
    <location>
        <begin position="25"/>
        <end position="260"/>
    </location>
</feature>
<dbReference type="EMBL" id="FRBL01000004">
    <property type="protein sequence ID" value="SHL71305.1"/>
    <property type="molecule type" value="Genomic_DNA"/>
</dbReference>
<reference evidence="2 3" key="1">
    <citation type="submission" date="2016-11" db="EMBL/GenBank/DDBJ databases">
        <authorList>
            <person name="Jaros S."/>
            <person name="Januszkiewicz K."/>
            <person name="Wedrychowicz H."/>
        </authorList>
    </citation>
    <scope>NUCLEOTIDE SEQUENCE [LARGE SCALE GENOMIC DNA]</scope>
    <source>
        <strain evidence="2 3">DSM 27406</strain>
    </source>
</reference>
<dbReference type="SUPFAM" id="SSF48452">
    <property type="entry name" value="TPR-like"/>
    <property type="match status" value="2"/>
</dbReference>
<evidence type="ECO:0000313" key="3">
    <source>
        <dbReference type="Proteomes" id="UP000184420"/>
    </source>
</evidence>
<keyword evidence="1" id="KW-0732">Signal</keyword>
<dbReference type="AlphaFoldDB" id="A0A1M7CVQ7"/>
<evidence type="ECO:0000256" key="1">
    <source>
        <dbReference type="SAM" id="SignalP"/>
    </source>
</evidence>
<dbReference type="OrthoDB" id="672485at2"/>
<proteinExistence type="predicted"/>
<feature type="signal peptide" evidence="1">
    <location>
        <begin position="1"/>
        <end position="24"/>
    </location>
</feature>
<dbReference type="RefSeq" id="WP_073081245.1">
    <property type="nucleotide sequence ID" value="NZ_FRBL01000004.1"/>
</dbReference>
<dbReference type="Gene3D" id="1.25.40.10">
    <property type="entry name" value="Tetratricopeptide repeat domain"/>
    <property type="match status" value="2"/>
</dbReference>
<keyword evidence="3" id="KW-1185">Reference proteome</keyword>
<accession>A0A1M7CVQ7</accession>
<gene>
    <name evidence="2" type="ORF">SAMN05444266_104497</name>
</gene>
<dbReference type="STRING" id="1419482.SAMN05444266_104497"/>
<protein>
    <recommendedName>
        <fullName evidence="4">Tetratricopeptide repeat-containing protein</fullName>
    </recommendedName>
</protein>
<organism evidence="2 3">
    <name type="scientific">Chitinophaga jiangningensis</name>
    <dbReference type="NCBI Taxonomy" id="1419482"/>
    <lineage>
        <taxon>Bacteria</taxon>
        <taxon>Pseudomonadati</taxon>
        <taxon>Bacteroidota</taxon>
        <taxon>Chitinophagia</taxon>
        <taxon>Chitinophagales</taxon>
        <taxon>Chitinophagaceae</taxon>
        <taxon>Chitinophaga</taxon>
    </lineage>
</organism>
<dbReference type="InterPro" id="IPR011990">
    <property type="entry name" value="TPR-like_helical_dom_sf"/>
</dbReference>
<name>A0A1M7CVQ7_9BACT</name>
<evidence type="ECO:0000313" key="2">
    <source>
        <dbReference type="EMBL" id="SHL71305.1"/>
    </source>
</evidence>
<dbReference type="Proteomes" id="UP000184420">
    <property type="component" value="Unassembled WGS sequence"/>
</dbReference>